<dbReference type="Proteomes" id="UP001154282">
    <property type="component" value="Unassembled WGS sequence"/>
</dbReference>
<evidence type="ECO:0000313" key="3">
    <source>
        <dbReference type="Proteomes" id="UP001154282"/>
    </source>
</evidence>
<feature type="region of interest" description="Disordered" evidence="1">
    <location>
        <begin position="1"/>
        <end position="108"/>
    </location>
</feature>
<dbReference type="AlphaFoldDB" id="A0AAV0MRY1"/>
<protein>
    <submittedName>
        <fullName evidence="2">Uncharacterized protein</fullName>
    </submittedName>
</protein>
<keyword evidence="3" id="KW-1185">Reference proteome</keyword>
<evidence type="ECO:0000313" key="2">
    <source>
        <dbReference type="EMBL" id="CAI0448834.1"/>
    </source>
</evidence>
<name>A0AAV0MRY1_9ROSI</name>
<gene>
    <name evidence="2" type="ORF">LITE_LOCUS29952</name>
</gene>
<evidence type="ECO:0000256" key="1">
    <source>
        <dbReference type="SAM" id="MobiDB-lite"/>
    </source>
</evidence>
<organism evidence="2 3">
    <name type="scientific">Linum tenue</name>
    <dbReference type="NCBI Taxonomy" id="586396"/>
    <lineage>
        <taxon>Eukaryota</taxon>
        <taxon>Viridiplantae</taxon>
        <taxon>Streptophyta</taxon>
        <taxon>Embryophyta</taxon>
        <taxon>Tracheophyta</taxon>
        <taxon>Spermatophyta</taxon>
        <taxon>Magnoliopsida</taxon>
        <taxon>eudicotyledons</taxon>
        <taxon>Gunneridae</taxon>
        <taxon>Pentapetalae</taxon>
        <taxon>rosids</taxon>
        <taxon>fabids</taxon>
        <taxon>Malpighiales</taxon>
        <taxon>Linaceae</taxon>
        <taxon>Linum</taxon>
    </lineage>
</organism>
<feature type="compositionally biased region" description="Low complexity" evidence="1">
    <location>
        <begin position="10"/>
        <end position="47"/>
    </location>
</feature>
<accession>A0AAV0MRY1</accession>
<sequence>MEELQQQHPSKASSPKEASSTTTTATTTTTTTTAVNSSDSNSSTLTTEEPNAPPQQKKIEEQQQQQQEPAKDVAETETNQAQPQQQKQGEEKVNAANSPSKQVKEQQEPPLQLIIKLNTKKIVLTEKSCGGGGRSAVFVCYRWEEGFCAESSLAIDGKRVFVCNRRRDARSRRPLLAAFTVVVGIWNPNRRLHCRLLLVVTHCSPSSLVVTHCSPSSLVVTHCSSSSLLASCVERIEGRKRIEGRRVSAVARLEEMHDPRFTAELKGLARDQVRPVFTLKIHRNLIDNVLVLISSPPGYGIGLLDTRRFMELPRFT</sequence>
<proteinExistence type="predicted"/>
<reference evidence="2" key="1">
    <citation type="submission" date="2022-08" db="EMBL/GenBank/DDBJ databases">
        <authorList>
            <person name="Gutierrez-Valencia J."/>
        </authorList>
    </citation>
    <scope>NUCLEOTIDE SEQUENCE</scope>
</reference>
<comment type="caution">
    <text evidence="2">The sequence shown here is derived from an EMBL/GenBank/DDBJ whole genome shotgun (WGS) entry which is preliminary data.</text>
</comment>
<dbReference type="EMBL" id="CAMGYJ010000007">
    <property type="protein sequence ID" value="CAI0448834.1"/>
    <property type="molecule type" value="Genomic_DNA"/>
</dbReference>